<organism evidence="1">
    <name type="scientific">Lepeophtheirus salmonis</name>
    <name type="common">Salmon louse</name>
    <name type="synonym">Caligus salmonis</name>
    <dbReference type="NCBI Taxonomy" id="72036"/>
    <lineage>
        <taxon>Eukaryota</taxon>
        <taxon>Metazoa</taxon>
        <taxon>Ecdysozoa</taxon>
        <taxon>Arthropoda</taxon>
        <taxon>Crustacea</taxon>
        <taxon>Multicrustacea</taxon>
        <taxon>Hexanauplia</taxon>
        <taxon>Copepoda</taxon>
        <taxon>Siphonostomatoida</taxon>
        <taxon>Caligidae</taxon>
        <taxon>Lepeophtheirus</taxon>
    </lineage>
</organism>
<reference evidence="1" key="1">
    <citation type="submission" date="2014-05" db="EMBL/GenBank/DDBJ databases">
        <authorList>
            <person name="Chronopoulou M."/>
        </authorList>
    </citation>
    <scope>NUCLEOTIDE SEQUENCE</scope>
    <source>
        <tissue evidence="1">Whole organism</tissue>
    </source>
</reference>
<sequence>MFIEGPLGNIINISLSTDQPLESITPLIKLKCRGFTENIEFQVQHLFVALCF</sequence>
<proteinExistence type="predicted"/>
<name>A0A0K2VAT4_LEPSM</name>
<protein>
    <submittedName>
        <fullName evidence="1">Uncharacterized protein</fullName>
    </submittedName>
</protein>
<evidence type="ECO:0000313" key="1">
    <source>
        <dbReference type="EMBL" id="CDW47031.1"/>
    </source>
</evidence>
<dbReference type="AlphaFoldDB" id="A0A0K2VAT4"/>
<dbReference type="EMBL" id="HACA01029670">
    <property type="protein sequence ID" value="CDW47031.1"/>
    <property type="molecule type" value="Transcribed_RNA"/>
</dbReference>
<accession>A0A0K2VAT4</accession>